<dbReference type="Proteomes" id="UP000489600">
    <property type="component" value="Unassembled WGS sequence"/>
</dbReference>
<comment type="caution">
    <text evidence="1">The sequence shown here is derived from an EMBL/GenBank/DDBJ whole genome shotgun (WGS) entry which is preliminary data.</text>
</comment>
<keyword evidence="2" id="KW-1185">Reference proteome</keyword>
<evidence type="ECO:0000313" key="2">
    <source>
        <dbReference type="Proteomes" id="UP000489600"/>
    </source>
</evidence>
<dbReference type="EMBL" id="CABITT030000008">
    <property type="protein sequence ID" value="VVB18296.1"/>
    <property type="molecule type" value="Genomic_DNA"/>
</dbReference>
<proteinExistence type="predicted"/>
<sequence>MLRVVMVWRHQLLRVVMVWRHQRMPSQSLFKNLYYVMKVPRIVREKVLRIVRKKVTRTNVKKVKKVRRMK</sequence>
<organism evidence="1 2">
    <name type="scientific">Arabis nemorensis</name>
    <dbReference type="NCBI Taxonomy" id="586526"/>
    <lineage>
        <taxon>Eukaryota</taxon>
        <taxon>Viridiplantae</taxon>
        <taxon>Streptophyta</taxon>
        <taxon>Embryophyta</taxon>
        <taxon>Tracheophyta</taxon>
        <taxon>Spermatophyta</taxon>
        <taxon>Magnoliopsida</taxon>
        <taxon>eudicotyledons</taxon>
        <taxon>Gunneridae</taxon>
        <taxon>Pentapetalae</taxon>
        <taxon>rosids</taxon>
        <taxon>malvids</taxon>
        <taxon>Brassicales</taxon>
        <taxon>Brassicaceae</taxon>
        <taxon>Arabideae</taxon>
        <taxon>Arabis</taxon>
    </lineage>
</organism>
<accession>A0A565CXP6</accession>
<name>A0A565CXP6_9BRAS</name>
<dbReference type="AlphaFoldDB" id="A0A565CXP6"/>
<protein>
    <submittedName>
        <fullName evidence="1">Uncharacterized protein</fullName>
    </submittedName>
</protein>
<evidence type="ECO:0000313" key="1">
    <source>
        <dbReference type="EMBL" id="VVB18296.1"/>
    </source>
</evidence>
<reference evidence="1" key="1">
    <citation type="submission" date="2019-07" db="EMBL/GenBank/DDBJ databases">
        <authorList>
            <person name="Dittberner H."/>
        </authorList>
    </citation>
    <scope>NUCLEOTIDE SEQUENCE [LARGE SCALE GENOMIC DNA]</scope>
</reference>
<gene>
    <name evidence="1" type="ORF">ANE_LOCUS28740</name>
</gene>